<name>A0ABY8CEY6_9GAMM</name>
<protein>
    <recommendedName>
        <fullName evidence="3">Porin</fullName>
    </recommendedName>
</protein>
<gene>
    <name evidence="1" type="ORF">NR989_00075</name>
</gene>
<dbReference type="EMBL" id="CP102381">
    <property type="protein sequence ID" value="WEJ62673.1"/>
    <property type="molecule type" value="Genomic_DNA"/>
</dbReference>
<evidence type="ECO:0008006" key="3">
    <source>
        <dbReference type="Google" id="ProtNLM"/>
    </source>
</evidence>
<dbReference type="RefSeq" id="WP_275594929.1">
    <property type="nucleotide sequence ID" value="NZ_CP102381.1"/>
</dbReference>
<dbReference type="Proteomes" id="UP001222275">
    <property type="component" value="Chromosome"/>
</dbReference>
<sequence length="406" mass="46366">MIKPILNTIICASILPGLVISNNVFALELTGKTGIEALGFFQDAKFPEQHSFYGSVAIEPELYQQIDDNSEIRAKLFYRYDANSTSRTHGDIRELMYYRYADDWEIHAGIGKVFWGTTESRHLVDTINQIDNIESLDDEQRLGQAILQAKFIRDWGTVDLFVLPGFREVDFGQSELRPNLGLSTTSDALYQSSDKDRHIDFAARWNHTLDDLDLGISYFNGTQRTPLLNPVLVNGQPKLQATYVQSQQLGVDAQYIADDLLVKFEGLHRASHKVANTGAFSEYDSNAFVLGGEYTLIGIAETAYDLGLIGEYLYDEWEETTPFQKDWFTGLRWVLNDEQSTEVLFGNIYDLDDGSQIWQLEASRRIAENWKAEVTGRWVTNVDTNNRFLNAYKQDDLVSIKLDYYF</sequence>
<proteinExistence type="predicted"/>
<evidence type="ECO:0000313" key="2">
    <source>
        <dbReference type="Proteomes" id="UP001222275"/>
    </source>
</evidence>
<reference evidence="1 2" key="1">
    <citation type="submission" date="2022-06" db="EMBL/GenBank/DDBJ databases">
        <title>Thiomicrohabdus sp. nov, an obligately chemolithoautotrophic, sulfur-oxidizing bacterium isolated from beach of Guanyin Mountain. Amoy.</title>
        <authorList>
            <person name="Zhu H."/>
        </authorList>
    </citation>
    <scope>NUCLEOTIDE SEQUENCE [LARGE SCALE GENOMIC DNA]</scope>
    <source>
        <strain evidence="1 2">XGS-01</strain>
    </source>
</reference>
<accession>A0ABY8CEY6</accession>
<keyword evidence="2" id="KW-1185">Reference proteome</keyword>
<evidence type="ECO:0000313" key="1">
    <source>
        <dbReference type="EMBL" id="WEJ62673.1"/>
    </source>
</evidence>
<organism evidence="1 2">
    <name type="scientific">Thiomicrorhabdus lithotrophica</name>
    <dbReference type="NCBI Taxonomy" id="2949997"/>
    <lineage>
        <taxon>Bacteria</taxon>
        <taxon>Pseudomonadati</taxon>
        <taxon>Pseudomonadota</taxon>
        <taxon>Gammaproteobacteria</taxon>
        <taxon>Thiotrichales</taxon>
        <taxon>Piscirickettsiaceae</taxon>
        <taxon>Thiomicrorhabdus</taxon>
    </lineage>
</organism>